<sequence length="114" mass="12991">MSQEDQQREDYSKFRTENQESTTVYLPEKKQMVRTTKSWKHTDTNRKKEGLAGFMVAEVPISRPAFCRGRAIVDAVDESAPPEPRFAARRTGRRCRRISAPVAGSAKPERQVPP</sequence>
<organism evidence="2 3">
    <name type="scientific">Setaria italica</name>
    <name type="common">Foxtail millet</name>
    <name type="synonym">Panicum italicum</name>
    <dbReference type="NCBI Taxonomy" id="4555"/>
    <lineage>
        <taxon>Eukaryota</taxon>
        <taxon>Viridiplantae</taxon>
        <taxon>Streptophyta</taxon>
        <taxon>Embryophyta</taxon>
        <taxon>Tracheophyta</taxon>
        <taxon>Spermatophyta</taxon>
        <taxon>Magnoliopsida</taxon>
        <taxon>Liliopsida</taxon>
        <taxon>Poales</taxon>
        <taxon>Poaceae</taxon>
        <taxon>PACMAD clade</taxon>
        <taxon>Panicoideae</taxon>
        <taxon>Panicodae</taxon>
        <taxon>Paniceae</taxon>
        <taxon>Cenchrinae</taxon>
        <taxon>Setaria</taxon>
    </lineage>
</organism>
<evidence type="ECO:0000313" key="3">
    <source>
        <dbReference type="Proteomes" id="UP000004995"/>
    </source>
</evidence>
<reference evidence="2" key="2">
    <citation type="submission" date="2018-08" db="UniProtKB">
        <authorList>
            <consortium name="EnsemblPlants"/>
        </authorList>
    </citation>
    <scope>IDENTIFICATION</scope>
    <source>
        <strain evidence="2">Yugu1</strain>
    </source>
</reference>
<dbReference type="EMBL" id="AGNK02005374">
    <property type="status" value="NOT_ANNOTATED_CDS"/>
    <property type="molecule type" value="Genomic_DNA"/>
</dbReference>
<feature type="compositionally biased region" description="Basic residues" evidence="1">
    <location>
        <begin position="87"/>
        <end position="97"/>
    </location>
</feature>
<name>K4AP26_SETIT</name>
<dbReference type="Proteomes" id="UP000004995">
    <property type="component" value="Unassembled WGS sequence"/>
</dbReference>
<reference evidence="3" key="1">
    <citation type="journal article" date="2012" name="Nat. Biotechnol.">
        <title>Reference genome sequence of the model plant Setaria.</title>
        <authorList>
            <person name="Bennetzen J.L."/>
            <person name="Schmutz J."/>
            <person name="Wang H."/>
            <person name="Percifield R."/>
            <person name="Hawkins J."/>
            <person name="Pontaroli A.C."/>
            <person name="Estep M."/>
            <person name="Feng L."/>
            <person name="Vaughn J.N."/>
            <person name="Grimwood J."/>
            <person name="Jenkins J."/>
            <person name="Barry K."/>
            <person name="Lindquist E."/>
            <person name="Hellsten U."/>
            <person name="Deshpande S."/>
            <person name="Wang X."/>
            <person name="Wu X."/>
            <person name="Mitros T."/>
            <person name="Triplett J."/>
            <person name="Yang X."/>
            <person name="Ye C.Y."/>
            <person name="Mauro-Herrera M."/>
            <person name="Wang L."/>
            <person name="Li P."/>
            <person name="Sharma M."/>
            <person name="Sharma R."/>
            <person name="Ronald P.C."/>
            <person name="Panaud O."/>
            <person name="Kellogg E.A."/>
            <person name="Brutnell T.P."/>
            <person name="Doust A.N."/>
            <person name="Tuskan G.A."/>
            <person name="Rokhsar D."/>
            <person name="Devos K.M."/>
        </authorList>
    </citation>
    <scope>NUCLEOTIDE SEQUENCE [LARGE SCALE GENOMIC DNA]</scope>
    <source>
        <strain evidence="3">cv. Yugu1</strain>
    </source>
</reference>
<dbReference type="InParanoid" id="K4AP26"/>
<evidence type="ECO:0000313" key="2">
    <source>
        <dbReference type="EnsemblPlants" id="KQK87197"/>
    </source>
</evidence>
<dbReference type="EnsemblPlants" id="KQK87197">
    <property type="protein sequence ID" value="KQK87197"/>
    <property type="gene ID" value="SETIT_040674mg"/>
</dbReference>
<feature type="compositionally biased region" description="Basic and acidic residues" evidence="1">
    <location>
        <begin position="1"/>
        <end position="18"/>
    </location>
</feature>
<dbReference type="Gramene" id="KQK87197">
    <property type="protein sequence ID" value="KQK87197"/>
    <property type="gene ID" value="SETIT_040674mg"/>
</dbReference>
<proteinExistence type="predicted"/>
<keyword evidence="3" id="KW-1185">Reference proteome</keyword>
<dbReference type="AlphaFoldDB" id="K4AP26"/>
<evidence type="ECO:0000256" key="1">
    <source>
        <dbReference type="SAM" id="MobiDB-lite"/>
    </source>
</evidence>
<dbReference type="HOGENOM" id="CLU_2125412_0_0_1"/>
<feature type="region of interest" description="Disordered" evidence="1">
    <location>
        <begin position="1"/>
        <end position="44"/>
    </location>
</feature>
<accession>K4AP26</accession>
<protein>
    <submittedName>
        <fullName evidence="2">Uncharacterized protein</fullName>
    </submittedName>
</protein>
<feature type="region of interest" description="Disordered" evidence="1">
    <location>
        <begin position="82"/>
        <end position="114"/>
    </location>
</feature>